<gene>
    <name evidence="1" type="ORF">TCEB3V08_LOCUS12019</name>
</gene>
<protein>
    <submittedName>
        <fullName evidence="1">Uncharacterized protein</fullName>
    </submittedName>
</protein>
<dbReference type="EMBL" id="OC324433">
    <property type="protein sequence ID" value="CAD7414201.1"/>
    <property type="molecule type" value="Genomic_DNA"/>
</dbReference>
<organism evidence="1">
    <name type="scientific">Timema cristinae</name>
    <name type="common">Walking stick</name>
    <dbReference type="NCBI Taxonomy" id="61476"/>
    <lineage>
        <taxon>Eukaryota</taxon>
        <taxon>Metazoa</taxon>
        <taxon>Ecdysozoa</taxon>
        <taxon>Arthropoda</taxon>
        <taxon>Hexapoda</taxon>
        <taxon>Insecta</taxon>
        <taxon>Pterygota</taxon>
        <taxon>Neoptera</taxon>
        <taxon>Polyneoptera</taxon>
        <taxon>Phasmatodea</taxon>
        <taxon>Timematodea</taxon>
        <taxon>Timematoidea</taxon>
        <taxon>Timematidae</taxon>
        <taxon>Timema</taxon>
    </lineage>
</organism>
<evidence type="ECO:0000313" key="1">
    <source>
        <dbReference type="EMBL" id="CAD7414201.1"/>
    </source>
</evidence>
<reference evidence="1" key="1">
    <citation type="submission" date="2020-11" db="EMBL/GenBank/DDBJ databases">
        <authorList>
            <person name="Tran Van P."/>
        </authorList>
    </citation>
    <scope>NUCLEOTIDE SEQUENCE</scope>
</reference>
<accession>A0A7R9HCE7</accession>
<proteinExistence type="predicted"/>
<name>A0A7R9HCE7_TIMCR</name>
<sequence>MSSLNLTEKR</sequence>